<dbReference type="Gene3D" id="2.60.120.380">
    <property type="match status" value="1"/>
</dbReference>
<evidence type="ECO:0000256" key="5">
    <source>
        <dbReference type="PROSITE-ProRule" id="PRU01240"/>
    </source>
</evidence>
<dbReference type="Gene3D" id="2.60.40.10">
    <property type="entry name" value="Immunoglobulins"/>
    <property type="match status" value="1"/>
</dbReference>
<dbReference type="Pfam" id="PF00082">
    <property type="entry name" value="Peptidase_S8"/>
    <property type="match status" value="1"/>
</dbReference>
<proteinExistence type="inferred from homology"/>
<dbReference type="InterPro" id="IPR045474">
    <property type="entry name" value="GEVED"/>
</dbReference>
<dbReference type="PROSITE" id="PS51892">
    <property type="entry name" value="SUBTILASE"/>
    <property type="match status" value="1"/>
</dbReference>
<evidence type="ECO:0000313" key="7">
    <source>
        <dbReference type="EMBL" id="NDU98549.1"/>
    </source>
</evidence>
<dbReference type="Gene3D" id="3.40.50.200">
    <property type="entry name" value="Peptidase S8/S53 domain"/>
    <property type="match status" value="1"/>
</dbReference>
<dbReference type="InterPro" id="IPR023828">
    <property type="entry name" value="Peptidase_S8_Ser-AS"/>
</dbReference>
<evidence type="ECO:0000313" key="8">
    <source>
        <dbReference type="Proteomes" id="UP000474175"/>
    </source>
</evidence>
<dbReference type="InterPro" id="IPR013783">
    <property type="entry name" value="Ig-like_fold"/>
</dbReference>
<dbReference type="CDD" id="cd04842">
    <property type="entry name" value="Peptidases_S8_Kp43_protease"/>
    <property type="match status" value="1"/>
</dbReference>
<keyword evidence="8" id="KW-1185">Reference proteome</keyword>
<dbReference type="RefSeq" id="WP_163954684.1">
    <property type="nucleotide sequence ID" value="NZ_JAAFZH010000018.1"/>
</dbReference>
<evidence type="ECO:0000256" key="1">
    <source>
        <dbReference type="ARBA" id="ARBA00011073"/>
    </source>
</evidence>
<dbReference type="InterPro" id="IPR008979">
    <property type="entry name" value="Galactose-bd-like_sf"/>
</dbReference>
<evidence type="ECO:0000256" key="3">
    <source>
        <dbReference type="ARBA" id="ARBA00022801"/>
    </source>
</evidence>
<keyword evidence="4 5" id="KW-0720">Serine protease</keyword>
<reference evidence="7 8" key="1">
    <citation type="submission" date="2020-02" db="EMBL/GenBank/DDBJ databases">
        <title>Draft genome sequence of two Spirosoma agri KCTC 52727 and Spirosoma terrae KCTC 52035.</title>
        <authorList>
            <person name="Rojas J."/>
            <person name="Ambika Manirajan B."/>
            <person name="Suarez C."/>
            <person name="Ratering S."/>
            <person name="Schnell S."/>
        </authorList>
    </citation>
    <scope>NUCLEOTIDE SEQUENCE [LARGE SCALE GENOMIC DNA]</scope>
    <source>
        <strain evidence="7 8">KCTC 52035</strain>
    </source>
</reference>
<organism evidence="7 8">
    <name type="scientific">Spirosoma terrae</name>
    <dbReference type="NCBI Taxonomy" id="1968276"/>
    <lineage>
        <taxon>Bacteria</taxon>
        <taxon>Pseudomonadati</taxon>
        <taxon>Bacteroidota</taxon>
        <taxon>Cytophagia</taxon>
        <taxon>Cytophagales</taxon>
        <taxon>Cytophagaceae</taxon>
        <taxon>Spirosoma</taxon>
    </lineage>
</organism>
<dbReference type="GO" id="GO:0004252">
    <property type="term" value="F:serine-type endopeptidase activity"/>
    <property type="evidence" value="ECO:0007669"/>
    <property type="project" value="UniProtKB-UniRule"/>
</dbReference>
<dbReference type="SUPFAM" id="SSF49785">
    <property type="entry name" value="Galactose-binding domain-like"/>
    <property type="match status" value="1"/>
</dbReference>
<protein>
    <submittedName>
        <fullName evidence="7">S8 family serine peptidase</fullName>
    </submittedName>
</protein>
<keyword evidence="3 5" id="KW-0378">Hydrolase</keyword>
<feature type="active site" description="Charge relay system" evidence="5">
    <location>
        <position position="135"/>
    </location>
</feature>
<dbReference type="InterPro" id="IPR036852">
    <property type="entry name" value="Peptidase_S8/S53_dom_sf"/>
</dbReference>
<feature type="active site" description="Charge relay system" evidence="5">
    <location>
        <position position="165"/>
    </location>
</feature>
<gene>
    <name evidence="7" type="ORF">GK108_26930</name>
</gene>
<name>A0A6L9LNS8_9BACT</name>
<comment type="caution">
    <text evidence="7">The sequence shown here is derived from an EMBL/GenBank/DDBJ whole genome shotgun (WGS) entry which is preliminary data.</text>
</comment>
<dbReference type="PROSITE" id="PS00138">
    <property type="entry name" value="SUBTILASE_SER"/>
    <property type="match status" value="1"/>
</dbReference>
<feature type="domain" description="Ig-like" evidence="6">
    <location>
        <begin position="1094"/>
        <end position="1183"/>
    </location>
</feature>
<dbReference type="InterPro" id="IPR000209">
    <property type="entry name" value="Peptidase_S8/S53_dom"/>
</dbReference>
<dbReference type="PROSITE" id="PS50835">
    <property type="entry name" value="IG_LIKE"/>
    <property type="match status" value="1"/>
</dbReference>
<accession>A0A6L9LNS8</accession>
<dbReference type="Pfam" id="PF18962">
    <property type="entry name" value="Por_Secre_tail"/>
    <property type="match status" value="1"/>
</dbReference>
<keyword evidence="2 5" id="KW-0645">Protease</keyword>
<dbReference type="InterPro" id="IPR026444">
    <property type="entry name" value="Secre_tail"/>
</dbReference>
<dbReference type="InterPro" id="IPR034058">
    <property type="entry name" value="TagA/B/C/D_pept_dom"/>
</dbReference>
<dbReference type="PANTHER" id="PTHR43399">
    <property type="entry name" value="SUBTILISIN-RELATED"/>
    <property type="match status" value="1"/>
</dbReference>
<dbReference type="InterPro" id="IPR007110">
    <property type="entry name" value="Ig-like_dom"/>
</dbReference>
<evidence type="ECO:0000256" key="4">
    <source>
        <dbReference type="ARBA" id="ARBA00022825"/>
    </source>
</evidence>
<comment type="similarity">
    <text evidence="1 5">Belongs to the peptidase S8 family.</text>
</comment>
<dbReference type="Pfam" id="PF20009">
    <property type="entry name" value="GEVED"/>
    <property type="match status" value="1"/>
</dbReference>
<dbReference type="EMBL" id="JAAFZH010000018">
    <property type="protein sequence ID" value="NDU98549.1"/>
    <property type="molecule type" value="Genomic_DNA"/>
</dbReference>
<dbReference type="InterPro" id="IPR051048">
    <property type="entry name" value="Peptidase_S8/S53_subtilisin"/>
</dbReference>
<feature type="active site" description="Charge relay system" evidence="5">
    <location>
        <position position="388"/>
    </location>
</feature>
<evidence type="ECO:0000259" key="6">
    <source>
        <dbReference type="PROSITE" id="PS50835"/>
    </source>
</evidence>
<dbReference type="Proteomes" id="UP000474175">
    <property type="component" value="Unassembled WGS sequence"/>
</dbReference>
<sequence length="1348" mass="141725">MLYRLWFCGSRFLAILFLLISSHLSAQQLPYSLGQRQQLETLRQTIQKTYDANYTRAVSLANKLGRPITQLRSNGQQITLAGIDDRGNLLYHATSVGNSQVANATRTSALYAGGSLGLNLSGSSASVQNKLGIWDGGAVLSTHVELRNRITQNDKASTAVADEEHATHVATTMIGTGVNALARGMAFGAKLQAWDFTNDVSEITAAAPNLLISNHSYGYQAGYQYNPDRQGSVKWEWYGDTTASKVYDYKFGLYESNARSLDLIANSAPYYLMVKAAGNDHGASGYTAGQSYVLVNHGNQISTVPRDLQTGYDQMSTSAIAKNILTVGAAFYPVYGYKRPADVVLADFSSWGPADDGRIKPDIVGIGVNILSANSTSDSAYVTLSGTSMATPNVSGSLLLLQEYFTQLTGQPMRSSTLRGLVLHTAFETGPSIGPDYQFGWGLLNTEQAARLIRNDDKTHLLSERSLTQGQRDSIQVIASGNGPLVATICWNDPAGAITTKINDRTPKLVNDLDLRITNGTTINLPWILDPDNPSKAATAGDNTRDNVEQIRIENAVPGKTYTIAITNKATLSGGKQDYALLVSGVGGQVYCTSAPSSSADSKISGVTFGGISQTGTSGCTTYNDFTQQTVGTIQASQTLPLSVTTGTCGATRNVVVKAFADWNANGNFTDATETIATSGVLNGPGVFTTNVTIPQSVTVGQLIRLRIVATETSDPNAVNPCGTYGNGETQDYLVRVVTSTNDIGITDIPFPSSTFCVNDATVSIQVQNFGPQTQTNIPVTVQITDAANTTVATLSGTLASLAAYGTGQVTLVPTTALNLTPNQTYTFTASAVLANDQNPSNNQLTATRTVAPPTTGGIFTAATCGIDTAFYLTNKGNATAFWYDAPTGGNLLAAGNAVSFSGKPATGVFYAALNEFSGRLGPTAKSAFGGGTYGYNYGPAPLITTTVPITLSSARLYIGHSGTLTFTVATLSGSTVSSLTIPVTATRTLPLSATATSGQLADDPNDPGAIYDLNLKIPQAGTYQVTIDYADSAAIFRSNVGVSGFPYRLNTANGQTVVSTKGSLFENASGGYDTLTTAWYYFYDLQIRAADCPSATRVAVTPSSGQASVATVTPNVSTSICQGSSVTLQANTGSGLLYQWYRNGTVISAATSSTLSVASNGNYAVQVTGICAPARSAAVTISIRAAQTPTITVNSFTLTTNATSGIQWLLDGVPISGATSATYAVTKTGRYSVRGNVNGCGELISTEVYLVILDAEPVAEDNTLLVYPNPATSKVTVSLSSATSFPQSPTVRLVDIRGVTLHTTTLQRDGKSYSTQLDVTGLAGGTFFVIVSDDKAQNSWVKRIQKP</sequence>
<evidence type="ECO:0000256" key="2">
    <source>
        <dbReference type="ARBA" id="ARBA00022670"/>
    </source>
</evidence>
<dbReference type="SUPFAM" id="SSF52743">
    <property type="entry name" value="Subtilisin-like"/>
    <property type="match status" value="1"/>
</dbReference>
<dbReference type="GO" id="GO:0006508">
    <property type="term" value="P:proteolysis"/>
    <property type="evidence" value="ECO:0007669"/>
    <property type="project" value="UniProtKB-KW"/>
</dbReference>
<dbReference type="PANTHER" id="PTHR43399:SF4">
    <property type="entry name" value="CELL WALL-ASSOCIATED PROTEASE"/>
    <property type="match status" value="1"/>
</dbReference>